<keyword evidence="2" id="KW-1185">Reference proteome</keyword>
<gene>
    <name evidence="1" type="ORF">CUN59_02950</name>
</gene>
<dbReference type="Pfam" id="PF08843">
    <property type="entry name" value="AbiEii"/>
    <property type="match status" value="1"/>
</dbReference>
<organism evidence="1 2">
    <name type="scientific">Cuspidothrix issatschenkoi CHARLIE-1</name>
    <dbReference type="NCBI Taxonomy" id="2052836"/>
    <lineage>
        <taxon>Bacteria</taxon>
        <taxon>Bacillati</taxon>
        <taxon>Cyanobacteriota</taxon>
        <taxon>Cyanophyceae</taxon>
        <taxon>Nostocales</taxon>
        <taxon>Aphanizomenonaceae</taxon>
        <taxon>Cuspidothrix</taxon>
    </lineage>
</organism>
<dbReference type="Proteomes" id="UP000239589">
    <property type="component" value="Unassembled WGS sequence"/>
</dbReference>
<protein>
    <recommendedName>
        <fullName evidence="3">Nucleotidyl transferase AbiEii/AbiGii toxin family protein</fullName>
    </recommendedName>
</protein>
<evidence type="ECO:0000313" key="2">
    <source>
        <dbReference type="Proteomes" id="UP000239589"/>
    </source>
</evidence>
<dbReference type="AlphaFoldDB" id="A0A2S6CYE2"/>
<accession>A0A2S6CYE2</accession>
<sequence length="249" mass="28537">MTFRLEHHNKILTILECLDSEVLKEVSAYFGGGTLLALDFQEYRWSKDIDFLASVGTQGYKYLRTVVFEGGHEALFRDLSKIQIGRATTDQYGIRMVVCVDNTPIKTEIIAETRFQLDPPRYPEWSPVPCLSINDCFTSKLLSNSDRYMDDSVEARDLIDLAVLRLQSPIPQVSIDKAEIAYEVMRPLKKAIKRFQSRPGYREKFFVGLQVDKAQIPKIIDGIDLLAKDLGLSHTERLFQEQHDIFADL</sequence>
<proteinExistence type="predicted"/>
<comment type="caution">
    <text evidence="1">The sequence shown here is derived from an EMBL/GenBank/DDBJ whole genome shotgun (WGS) entry which is preliminary data.</text>
</comment>
<name>A0A2S6CYE2_9CYAN</name>
<dbReference type="RefSeq" id="WP_104386428.1">
    <property type="nucleotide sequence ID" value="NZ_PGEM01000021.1"/>
</dbReference>
<dbReference type="InterPro" id="IPR014942">
    <property type="entry name" value="AbiEii"/>
</dbReference>
<dbReference type="EMBL" id="PGEM01000021">
    <property type="protein sequence ID" value="PPJ64785.1"/>
    <property type="molecule type" value="Genomic_DNA"/>
</dbReference>
<dbReference type="OrthoDB" id="5508069at2"/>
<reference evidence="1 2" key="1">
    <citation type="submission" date="2018-02" db="EMBL/GenBank/DDBJ databases">
        <title>Discovery of a pederin family compound in a non-symbiotic bloom-forming cyanobacterium.</title>
        <authorList>
            <person name="Kust A."/>
            <person name="Mares J."/>
            <person name="Jokela J."/>
            <person name="Urajova P."/>
            <person name="Hajek J."/>
            <person name="Saurav K."/>
            <person name="Voracova K."/>
            <person name="Fewer D.P."/>
            <person name="Haapaniemi E."/>
            <person name="Permi P."/>
            <person name="Rehakova K."/>
            <person name="Sivonen K."/>
            <person name="Hrouzek P."/>
        </authorList>
    </citation>
    <scope>NUCLEOTIDE SEQUENCE [LARGE SCALE GENOMIC DNA]</scope>
    <source>
        <strain evidence="1 2">CHARLIE-1</strain>
    </source>
</reference>
<evidence type="ECO:0000313" key="1">
    <source>
        <dbReference type="EMBL" id="PPJ64785.1"/>
    </source>
</evidence>
<evidence type="ECO:0008006" key="3">
    <source>
        <dbReference type="Google" id="ProtNLM"/>
    </source>
</evidence>